<proteinExistence type="predicted"/>
<dbReference type="AlphaFoldDB" id="A0A0S3SBF3"/>
<reference evidence="1 2" key="1">
    <citation type="journal article" date="2015" name="Sci. Rep.">
        <title>The power of single molecule real-time sequencing technology in the de novo assembly of a eukaryotic genome.</title>
        <authorList>
            <person name="Sakai H."/>
            <person name="Naito K."/>
            <person name="Ogiso-Tanaka E."/>
            <person name="Takahashi Y."/>
            <person name="Iseki K."/>
            <person name="Muto C."/>
            <person name="Satou K."/>
            <person name="Teruya K."/>
            <person name="Shiroma A."/>
            <person name="Shimoji M."/>
            <person name="Hirano T."/>
            <person name="Itoh T."/>
            <person name="Kaga A."/>
            <person name="Tomooka N."/>
        </authorList>
    </citation>
    <scope>NUCLEOTIDE SEQUENCE [LARGE SCALE GENOMIC DNA]</scope>
    <source>
        <strain evidence="2">cv. Shumari</strain>
    </source>
</reference>
<keyword evidence="2" id="KW-1185">Reference proteome</keyword>
<name>A0A0S3SBF3_PHAAN</name>
<dbReference type="EMBL" id="AP015039">
    <property type="protein sequence ID" value="BAT90123.1"/>
    <property type="molecule type" value="Genomic_DNA"/>
</dbReference>
<organism evidence="1 2">
    <name type="scientific">Vigna angularis var. angularis</name>
    <dbReference type="NCBI Taxonomy" id="157739"/>
    <lineage>
        <taxon>Eukaryota</taxon>
        <taxon>Viridiplantae</taxon>
        <taxon>Streptophyta</taxon>
        <taxon>Embryophyta</taxon>
        <taxon>Tracheophyta</taxon>
        <taxon>Spermatophyta</taxon>
        <taxon>Magnoliopsida</taxon>
        <taxon>eudicotyledons</taxon>
        <taxon>Gunneridae</taxon>
        <taxon>Pentapetalae</taxon>
        <taxon>rosids</taxon>
        <taxon>fabids</taxon>
        <taxon>Fabales</taxon>
        <taxon>Fabaceae</taxon>
        <taxon>Papilionoideae</taxon>
        <taxon>50 kb inversion clade</taxon>
        <taxon>NPAAA clade</taxon>
        <taxon>indigoferoid/millettioid clade</taxon>
        <taxon>Phaseoleae</taxon>
        <taxon>Vigna</taxon>
    </lineage>
</organism>
<evidence type="ECO:0000313" key="1">
    <source>
        <dbReference type="EMBL" id="BAT90123.1"/>
    </source>
</evidence>
<evidence type="ECO:0000313" key="2">
    <source>
        <dbReference type="Proteomes" id="UP000291084"/>
    </source>
</evidence>
<gene>
    <name evidence="1" type="primary">Vigan.06G130400</name>
    <name evidence="1" type="ORF">VIGAN_06130400</name>
</gene>
<accession>A0A0S3SBF3</accession>
<protein>
    <submittedName>
        <fullName evidence="1">Uncharacterized protein</fullName>
    </submittedName>
</protein>
<sequence length="74" mass="8496">MMLSTTILANPFVCHFEGIDDQYVFSSHVITPPRTRIHALTYVNSVSFFFNLLVLSNEKFWMFGSLGQLLQIPN</sequence>
<dbReference type="Proteomes" id="UP000291084">
    <property type="component" value="Chromosome 6"/>
</dbReference>